<dbReference type="InterPro" id="IPR050450">
    <property type="entry name" value="COX15/CtaA_HemeA_synthase"/>
</dbReference>
<keyword evidence="9 12" id="KW-0472">Membrane</keyword>
<feature type="transmembrane region" description="Helical" evidence="12">
    <location>
        <begin position="102"/>
        <end position="126"/>
    </location>
</feature>
<evidence type="ECO:0000256" key="10">
    <source>
        <dbReference type="ARBA" id="ARBA00023157"/>
    </source>
</evidence>
<evidence type="ECO:0000256" key="9">
    <source>
        <dbReference type="ARBA" id="ARBA00023136"/>
    </source>
</evidence>
<dbReference type="InterPro" id="IPR003780">
    <property type="entry name" value="COX15/CtaA_fam"/>
</dbReference>
<evidence type="ECO:0000256" key="11">
    <source>
        <dbReference type="ARBA" id="ARBA00023444"/>
    </source>
</evidence>
<evidence type="ECO:0000256" key="1">
    <source>
        <dbReference type="ARBA" id="ARBA00004141"/>
    </source>
</evidence>
<feature type="transmembrane region" description="Helical" evidence="12">
    <location>
        <begin position="173"/>
        <end position="194"/>
    </location>
</feature>
<protein>
    <submittedName>
        <fullName evidence="13">Unannotated protein</fullName>
    </submittedName>
</protein>
<accession>A0A6J6XAY2</accession>
<evidence type="ECO:0000256" key="8">
    <source>
        <dbReference type="ARBA" id="ARBA00023133"/>
    </source>
</evidence>
<evidence type="ECO:0000256" key="12">
    <source>
        <dbReference type="SAM" id="Phobius"/>
    </source>
</evidence>
<comment type="subcellular location">
    <subcellularLocation>
        <location evidence="1">Membrane</location>
        <topology evidence="1">Multi-pass membrane protein</topology>
    </subcellularLocation>
</comment>
<feature type="transmembrane region" description="Helical" evidence="12">
    <location>
        <begin position="275"/>
        <end position="292"/>
    </location>
</feature>
<feature type="transmembrane region" description="Helical" evidence="12">
    <location>
        <begin position="77"/>
        <end position="95"/>
    </location>
</feature>
<gene>
    <name evidence="13" type="ORF">UFOPK3024_00118</name>
</gene>
<evidence type="ECO:0000256" key="4">
    <source>
        <dbReference type="ARBA" id="ARBA00022723"/>
    </source>
</evidence>
<proteinExistence type="predicted"/>
<keyword evidence="7" id="KW-0408">Iron</keyword>
<dbReference type="GO" id="GO:0016491">
    <property type="term" value="F:oxidoreductase activity"/>
    <property type="evidence" value="ECO:0007669"/>
    <property type="project" value="UniProtKB-KW"/>
</dbReference>
<feature type="transmembrane region" description="Helical" evidence="12">
    <location>
        <begin position="20"/>
        <end position="41"/>
    </location>
</feature>
<dbReference type="GO" id="GO:0006784">
    <property type="term" value="P:heme A biosynthetic process"/>
    <property type="evidence" value="ECO:0007669"/>
    <property type="project" value="InterPro"/>
</dbReference>
<evidence type="ECO:0000256" key="6">
    <source>
        <dbReference type="ARBA" id="ARBA00023002"/>
    </source>
</evidence>
<keyword evidence="4" id="KW-0479">Metal-binding</keyword>
<dbReference type="Pfam" id="PF02628">
    <property type="entry name" value="COX15-CtaA"/>
    <property type="match status" value="1"/>
</dbReference>
<dbReference type="GO" id="GO:0016020">
    <property type="term" value="C:membrane"/>
    <property type="evidence" value="ECO:0007669"/>
    <property type="project" value="UniProtKB-SubCell"/>
</dbReference>
<keyword evidence="5 12" id="KW-1133">Transmembrane helix</keyword>
<evidence type="ECO:0000256" key="7">
    <source>
        <dbReference type="ARBA" id="ARBA00023004"/>
    </source>
</evidence>
<feature type="transmembrane region" description="Helical" evidence="12">
    <location>
        <begin position="214"/>
        <end position="237"/>
    </location>
</feature>
<dbReference type="PANTHER" id="PTHR35457">
    <property type="entry name" value="HEME A SYNTHASE"/>
    <property type="match status" value="1"/>
</dbReference>
<sequence>MALDTAVTAEPVGTWTRRIFALNIVAQCAIVVTGALVRLTASGLGCPTWPDCSDGSLIPIARQAEGFHKYIEFGNRMLTFALALIILAALIAAIRHRPRRKVLIGLAFLLFAGVAAQAVIGGITVLTGLNPLSVAAHFLVSAGLIAVSVALYERGNESFDGPKTIIVRKELLIVARALVALGFVIVVLGTVVTGSGPHSGDSNVVNRLPLDPRVVSWIHADVVLLFVGLVFALALGLRLTQASAVAQRRVWVLIAIVLLQGFVGYTQYFTGLPELLVAVHVAGACAVWWATLRIPYALCERTAS</sequence>
<keyword evidence="2" id="KW-1003">Cell membrane</keyword>
<keyword evidence="8" id="KW-0350">Heme biosynthesis</keyword>
<dbReference type="PANTHER" id="PTHR35457:SF1">
    <property type="entry name" value="HEME A SYNTHASE"/>
    <property type="match status" value="1"/>
</dbReference>
<reference evidence="13" key="1">
    <citation type="submission" date="2020-05" db="EMBL/GenBank/DDBJ databases">
        <authorList>
            <person name="Chiriac C."/>
            <person name="Salcher M."/>
            <person name="Ghai R."/>
            <person name="Kavagutti S V."/>
        </authorList>
    </citation>
    <scope>NUCLEOTIDE SEQUENCE</scope>
</reference>
<comment type="pathway">
    <text evidence="11">Porphyrin-containing compound metabolism.</text>
</comment>
<name>A0A6J6XAY2_9ZZZZ</name>
<dbReference type="GO" id="GO:0046872">
    <property type="term" value="F:metal ion binding"/>
    <property type="evidence" value="ECO:0007669"/>
    <property type="project" value="UniProtKB-KW"/>
</dbReference>
<evidence type="ECO:0000256" key="5">
    <source>
        <dbReference type="ARBA" id="ARBA00022989"/>
    </source>
</evidence>
<keyword evidence="3 12" id="KW-0812">Transmembrane</keyword>
<feature type="transmembrane region" description="Helical" evidence="12">
    <location>
        <begin position="132"/>
        <end position="152"/>
    </location>
</feature>
<evidence type="ECO:0000256" key="3">
    <source>
        <dbReference type="ARBA" id="ARBA00022692"/>
    </source>
</evidence>
<evidence type="ECO:0000313" key="13">
    <source>
        <dbReference type="EMBL" id="CAB4792478.1"/>
    </source>
</evidence>
<keyword evidence="10" id="KW-1015">Disulfide bond</keyword>
<evidence type="ECO:0000256" key="2">
    <source>
        <dbReference type="ARBA" id="ARBA00022475"/>
    </source>
</evidence>
<keyword evidence="6" id="KW-0560">Oxidoreductase</keyword>
<organism evidence="13">
    <name type="scientific">freshwater metagenome</name>
    <dbReference type="NCBI Taxonomy" id="449393"/>
    <lineage>
        <taxon>unclassified sequences</taxon>
        <taxon>metagenomes</taxon>
        <taxon>ecological metagenomes</taxon>
    </lineage>
</organism>
<feature type="transmembrane region" description="Helical" evidence="12">
    <location>
        <begin position="249"/>
        <end position="269"/>
    </location>
</feature>
<dbReference type="AlphaFoldDB" id="A0A6J6XAY2"/>
<dbReference type="EMBL" id="CAFAAK010000009">
    <property type="protein sequence ID" value="CAB4792478.1"/>
    <property type="molecule type" value="Genomic_DNA"/>
</dbReference>